<name>A0A9X6RL66_HYPEX</name>
<keyword evidence="2" id="KW-1185">Reference proteome</keyword>
<dbReference type="EMBL" id="MTYJ01000226">
    <property type="protein sequence ID" value="OWA51411.1"/>
    <property type="molecule type" value="Genomic_DNA"/>
</dbReference>
<organism evidence="1 2">
    <name type="scientific">Hypsibius exemplaris</name>
    <name type="common">Freshwater tardigrade</name>
    <dbReference type="NCBI Taxonomy" id="2072580"/>
    <lineage>
        <taxon>Eukaryota</taxon>
        <taxon>Metazoa</taxon>
        <taxon>Ecdysozoa</taxon>
        <taxon>Tardigrada</taxon>
        <taxon>Eutardigrada</taxon>
        <taxon>Parachela</taxon>
        <taxon>Hypsibioidea</taxon>
        <taxon>Hypsibiidae</taxon>
        <taxon>Hypsibius</taxon>
    </lineage>
</organism>
<accession>A0A9X6RL66</accession>
<reference evidence="2" key="1">
    <citation type="submission" date="2017-01" db="EMBL/GenBank/DDBJ databases">
        <title>Comparative genomics of anhydrobiosis in the tardigrade Hypsibius dujardini.</title>
        <authorList>
            <person name="Yoshida Y."/>
            <person name="Koutsovoulos G."/>
            <person name="Laetsch D."/>
            <person name="Stevens L."/>
            <person name="Kumar S."/>
            <person name="Horikawa D."/>
            <person name="Ishino K."/>
            <person name="Komine S."/>
            <person name="Tomita M."/>
            <person name="Blaxter M."/>
            <person name="Arakawa K."/>
        </authorList>
    </citation>
    <scope>NUCLEOTIDE SEQUENCE [LARGE SCALE GENOMIC DNA]</scope>
    <source>
        <strain evidence="2">Z151</strain>
    </source>
</reference>
<evidence type="ECO:0000313" key="1">
    <source>
        <dbReference type="EMBL" id="OWA51411.1"/>
    </source>
</evidence>
<gene>
    <name evidence="1" type="ORF">BV898_15894</name>
</gene>
<sequence>MAADHVGLLRAAFQAKGLEFPEALPSFVAESAGGKTGAAARFSVYQAMSFKIQGRGTDTVWFTRADLELHSRDLRRRSVNRRGRGTVNVTLSHLAAVEWAP</sequence>
<evidence type="ECO:0000313" key="2">
    <source>
        <dbReference type="Proteomes" id="UP000192578"/>
    </source>
</evidence>
<proteinExistence type="predicted"/>
<dbReference type="AlphaFoldDB" id="A0A9X6RL66"/>
<protein>
    <submittedName>
        <fullName evidence="1">Uncharacterized protein</fullName>
    </submittedName>
</protein>
<dbReference type="OrthoDB" id="10574247at2759"/>
<dbReference type="Proteomes" id="UP000192578">
    <property type="component" value="Unassembled WGS sequence"/>
</dbReference>
<comment type="caution">
    <text evidence="1">The sequence shown here is derived from an EMBL/GenBank/DDBJ whole genome shotgun (WGS) entry which is preliminary data.</text>
</comment>